<sequence length="141" mass="16209">MRDLKRCRESNLKVFILDTAAFLAALPLQIYDVELYTVPAVVDEVKDYESRTRLEFAAIVDRFHVEMPEDKYFKKAVEIAKRFKAMDKLSMADMQVLALALKLRDCGLKPIVVTDDYTLQRILTYIGIDFKPVKTIGIKSS</sequence>
<evidence type="ECO:0000313" key="5">
    <source>
        <dbReference type="EMBL" id="HHP82611.1"/>
    </source>
</evidence>
<dbReference type="GO" id="GO:0030688">
    <property type="term" value="C:preribosome, small subunit precursor"/>
    <property type="evidence" value="ECO:0007669"/>
    <property type="project" value="TreeGrafter"/>
</dbReference>
<evidence type="ECO:0000256" key="2">
    <source>
        <dbReference type="ARBA" id="ARBA00022723"/>
    </source>
</evidence>
<dbReference type="PANTHER" id="PTHR12814:SF2">
    <property type="entry name" value="RNA-BINDING PROTEIN NOB1"/>
    <property type="match status" value="1"/>
</dbReference>
<dbReference type="InterPro" id="IPR029060">
    <property type="entry name" value="PIN-like_dom_sf"/>
</dbReference>
<name>A0A7C5TJ54_9CREN</name>
<keyword evidence="5" id="KW-0238">DNA-binding</keyword>
<dbReference type="CDD" id="cd09876">
    <property type="entry name" value="PIN_Nob1-like"/>
    <property type="match status" value="1"/>
</dbReference>
<evidence type="ECO:0000256" key="3">
    <source>
        <dbReference type="ARBA" id="ARBA00022801"/>
    </source>
</evidence>
<proteinExistence type="predicted"/>
<evidence type="ECO:0000256" key="1">
    <source>
        <dbReference type="ARBA" id="ARBA00022722"/>
    </source>
</evidence>
<dbReference type="InterPro" id="IPR039907">
    <property type="entry name" value="NOB1"/>
</dbReference>
<feature type="domain" description="Ribonuclease PIN" evidence="4">
    <location>
        <begin position="16"/>
        <end position="103"/>
    </location>
</feature>
<reference evidence="5" key="1">
    <citation type="journal article" date="2020" name="mSystems">
        <title>Genome- and Community-Level Interaction Insights into Carbon Utilization and Element Cycling Functions of Hydrothermarchaeota in Hydrothermal Sediment.</title>
        <authorList>
            <person name="Zhou Z."/>
            <person name="Liu Y."/>
            <person name="Xu W."/>
            <person name="Pan J."/>
            <person name="Luo Z.H."/>
            <person name="Li M."/>
        </authorList>
    </citation>
    <scope>NUCLEOTIDE SEQUENCE [LARGE SCALE GENOMIC DNA]</scope>
    <source>
        <strain evidence="5">SpSt-1121</strain>
    </source>
</reference>
<gene>
    <name evidence="5" type="ORF">ENM84_08140</name>
</gene>
<keyword evidence="2" id="KW-0479">Metal-binding</keyword>
<dbReference type="PANTHER" id="PTHR12814">
    <property type="entry name" value="RNA-BINDING PROTEIN NOB1"/>
    <property type="match status" value="1"/>
</dbReference>
<accession>A0A7C5TJ54</accession>
<dbReference type="GO" id="GO:0030490">
    <property type="term" value="P:maturation of SSU-rRNA"/>
    <property type="evidence" value="ECO:0007669"/>
    <property type="project" value="TreeGrafter"/>
</dbReference>
<organism evidence="5">
    <name type="scientific">Ignisphaera aggregans</name>
    <dbReference type="NCBI Taxonomy" id="334771"/>
    <lineage>
        <taxon>Archaea</taxon>
        <taxon>Thermoproteota</taxon>
        <taxon>Thermoprotei</taxon>
        <taxon>Desulfurococcales</taxon>
        <taxon>Desulfurococcaceae</taxon>
        <taxon>Ignisphaera</taxon>
    </lineage>
</organism>
<dbReference type="GO" id="GO:0003677">
    <property type="term" value="F:DNA binding"/>
    <property type="evidence" value="ECO:0007669"/>
    <property type="project" value="UniProtKB-KW"/>
</dbReference>
<dbReference type="SUPFAM" id="SSF88723">
    <property type="entry name" value="PIN domain-like"/>
    <property type="match status" value="1"/>
</dbReference>
<dbReference type="GO" id="GO:0046872">
    <property type="term" value="F:metal ion binding"/>
    <property type="evidence" value="ECO:0007669"/>
    <property type="project" value="UniProtKB-KW"/>
</dbReference>
<protein>
    <submittedName>
        <fullName evidence="5">DNA-binding protein</fullName>
    </submittedName>
</protein>
<dbReference type="AlphaFoldDB" id="A0A7C5TJ54"/>
<evidence type="ECO:0000259" key="4">
    <source>
        <dbReference type="Pfam" id="PF17146"/>
    </source>
</evidence>
<dbReference type="Pfam" id="PF17146">
    <property type="entry name" value="PIN_6"/>
    <property type="match status" value="1"/>
</dbReference>
<keyword evidence="3" id="KW-0378">Hydrolase</keyword>
<dbReference type="InterPro" id="IPR033411">
    <property type="entry name" value="Ribonuclease_PIN"/>
</dbReference>
<dbReference type="GO" id="GO:0004521">
    <property type="term" value="F:RNA endonuclease activity"/>
    <property type="evidence" value="ECO:0007669"/>
    <property type="project" value="TreeGrafter"/>
</dbReference>
<dbReference type="EMBL" id="DRZI01000346">
    <property type="protein sequence ID" value="HHP82611.1"/>
    <property type="molecule type" value="Genomic_DNA"/>
</dbReference>
<keyword evidence="1" id="KW-0540">Nuclease</keyword>
<dbReference type="GO" id="GO:0016787">
    <property type="term" value="F:hydrolase activity"/>
    <property type="evidence" value="ECO:0007669"/>
    <property type="project" value="UniProtKB-KW"/>
</dbReference>
<comment type="caution">
    <text evidence="5">The sequence shown here is derived from an EMBL/GenBank/DDBJ whole genome shotgun (WGS) entry which is preliminary data.</text>
</comment>
<dbReference type="Gene3D" id="3.40.50.1010">
    <property type="entry name" value="5'-nuclease"/>
    <property type="match status" value="1"/>
</dbReference>